<protein>
    <recommendedName>
        <fullName evidence="3">Ndc10 domain-containing protein</fullName>
    </recommendedName>
</protein>
<reference evidence="1" key="1">
    <citation type="submission" date="2016-04" db="EMBL/GenBank/DDBJ databases">
        <authorList>
            <person name="Evans L.H."/>
            <person name="Alamgir A."/>
            <person name="Owens N."/>
            <person name="Weber N.D."/>
            <person name="Virtaneva K."/>
            <person name="Barbian K."/>
            <person name="Babar A."/>
            <person name="Rosenke K."/>
        </authorList>
    </citation>
    <scope>NUCLEOTIDE SEQUENCE [LARGE SCALE GENOMIC DNA]</scope>
    <source>
        <strain evidence="1">CBS 101.48</strain>
    </source>
</reference>
<dbReference type="Proteomes" id="UP000078561">
    <property type="component" value="Unassembled WGS sequence"/>
</dbReference>
<keyword evidence="2" id="KW-1185">Reference proteome</keyword>
<gene>
    <name evidence="1" type="primary">ABSGL_06442.1 scaffold 8356</name>
</gene>
<sequence length="134" mass="14517">MLGMGCKKVEKDPENERLCLVPIGQGSMKSKGQCCCHAAGKANVISNPESGEHKNPLFPFNPFVRFFFRFFITFSGVDSVATALLNITTPLPTTLRTPLLTLLVLLTVSPLLHSLGHGTRLVIPSPVQNFAAPI</sequence>
<dbReference type="InParanoid" id="A0A163KVJ3"/>
<organism evidence="1">
    <name type="scientific">Absidia glauca</name>
    <name type="common">Pin mould</name>
    <dbReference type="NCBI Taxonomy" id="4829"/>
    <lineage>
        <taxon>Eukaryota</taxon>
        <taxon>Fungi</taxon>
        <taxon>Fungi incertae sedis</taxon>
        <taxon>Mucoromycota</taxon>
        <taxon>Mucoromycotina</taxon>
        <taxon>Mucoromycetes</taxon>
        <taxon>Mucorales</taxon>
        <taxon>Cunninghamellaceae</taxon>
        <taxon>Absidia</taxon>
    </lineage>
</organism>
<name>A0A163KVJ3_ABSGL</name>
<evidence type="ECO:0008006" key="3">
    <source>
        <dbReference type="Google" id="ProtNLM"/>
    </source>
</evidence>
<evidence type="ECO:0000313" key="1">
    <source>
        <dbReference type="EMBL" id="SAM00719.1"/>
    </source>
</evidence>
<evidence type="ECO:0000313" key="2">
    <source>
        <dbReference type="Proteomes" id="UP000078561"/>
    </source>
</evidence>
<dbReference type="EMBL" id="LT553414">
    <property type="protein sequence ID" value="SAM00719.1"/>
    <property type="molecule type" value="Genomic_DNA"/>
</dbReference>
<accession>A0A163KVJ3</accession>
<proteinExistence type="predicted"/>
<dbReference type="AlphaFoldDB" id="A0A163KVJ3"/>